<keyword evidence="3" id="KW-1185">Reference proteome</keyword>
<gene>
    <name evidence="2" type="ORF">A6M21_11240</name>
</gene>
<dbReference type="STRING" id="1838280.A6M21_11240"/>
<feature type="region of interest" description="Disordered" evidence="1">
    <location>
        <begin position="36"/>
        <end position="84"/>
    </location>
</feature>
<comment type="caution">
    <text evidence="2">The sequence shown here is derived from an EMBL/GenBank/DDBJ whole genome shotgun (WGS) entry which is preliminary data.</text>
</comment>
<dbReference type="RefSeq" id="WP_066668649.1">
    <property type="nucleotide sequence ID" value="NZ_LYVF01000164.1"/>
</dbReference>
<proteinExistence type="predicted"/>
<name>A0A1B7LEF8_9FIRM</name>
<dbReference type="AlphaFoldDB" id="A0A1B7LEF8"/>
<dbReference type="EMBL" id="LYVF01000164">
    <property type="protein sequence ID" value="OAT81435.1"/>
    <property type="molecule type" value="Genomic_DNA"/>
</dbReference>
<evidence type="ECO:0000313" key="3">
    <source>
        <dbReference type="Proteomes" id="UP000078532"/>
    </source>
</evidence>
<sequence>MRAGKWLAGILLFFSLVLAACSYQVAYGSLNGGRPAALHRPPPHRQQVAEPAVRRQSRRHVSRQLNGRPGGHRDRQKKKMRPAMGRKFYNDGKIFWH</sequence>
<dbReference type="Proteomes" id="UP000078532">
    <property type="component" value="Unassembled WGS sequence"/>
</dbReference>
<protein>
    <submittedName>
        <fullName evidence="2">Uncharacterized protein</fullName>
    </submittedName>
</protein>
<dbReference type="PROSITE" id="PS51257">
    <property type="entry name" value="PROKAR_LIPOPROTEIN"/>
    <property type="match status" value="1"/>
</dbReference>
<reference evidence="2 3" key="1">
    <citation type="submission" date="2016-04" db="EMBL/GenBank/DDBJ databases">
        <authorList>
            <person name="Evans L.H."/>
            <person name="Alamgir A."/>
            <person name="Owens N."/>
            <person name="Weber N.D."/>
            <person name="Virtaneva K."/>
            <person name="Barbian K."/>
            <person name="Babar A."/>
            <person name="Rosenke K."/>
        </authorList>
    </citation>
    <scope>NUCLEOTIDE SEQUENCE [LARGE SCALE GENOMIC DNA]</scope>
    <source>
        <strain evidence="2 3">LMa1</strain>
    </source>
</reference>
<evidence type="ECO:0000313" key="2">
    <source>
        <dbReference type="EMBL" id="OAT81435.1"/>
    </source>
</evidence>
<evidence type="ECO:0000256" key="1">
    <source>
        <dbReference type="SAM" id="MobiDB-lite"/>
    </source>
</evidence>
<accession>A0A1B7LEF8</accession>
<organism evidence="2 3">
    <name type="scientific">Desulfotomaculum copahuensis</name>
    <dbReference type="NCBI Taxonomy" id="1838280"/>
    <lineage>
        <taxon>Bacteria</taxon>
        <taxon>Bacillati</taxon>
        <taxon>Bacillota</taxon>
        <taxon>Clostridia</taxon>
        <taxon>Eubacteriales</taxon>
        <taxon>Desulfotomaculaceae</taxon>
        <taxon>Desulfotomaculum</taxon>
    </lineage>
</organism>